<dbReference type="SMART" id="SM01224">
    <property type="entry name" value="G_gamma"/>
    <property type="match status" value="1"/>
</dbReference>
<evidence type="ECO:0000256" key="3">
    <source>
        <dbReference type="ARBA" id="ARBA00022475"/>
    </source>
</evidence>
<dbReference type="Proteomes" id="UP000747542">
    <property type="component" value="Unassembled WGS sequence"/>
</dbReference>
<sequence length="66" mass="7706">MSSHQQLRVLVEQLQREANIDRMKTSEAINHLKRYISEHEAEDYLLVGFTSQKANPFREKSSCTVL</sequence>
<keyword evidence="7" id="KW-0449">Lipoprotein</keyword>
<dbReference type="CDD" id="cd00068">
    <property type="entry name" value="GGL"/>
    <property type="match status" value="1"/>
</dbReference>
<dbReference type="GO" id="GO:0005834">
    <property type="term" value="C:heterotrimeric G-protein complex"/>
    <property type="evidence" value="ECO:0007669"/>
    <property type="project" value="InterPro"/>
</dbReference>
<dbReference type="SMART" id="SM00224">
    <property type="entry name" value="GGL"/>
    <property type="match status" value="1"/>
</dbReference>
<dbReference type="InterPro" id="IPR001770">
    <property type="entry name" value="G-protein_gamma"/>
</dbReference>
<dbReference type="InterPro" id="IPR015898">
    <property type="entry name" value="G-protein_gamma-like_dom"/>
</dbReference>
<gene>
    <name evidence="10" type="primary">Ggamma1-L1</name>
    <name evidence="10" type="ORF">Hamer_G004036</name>
</gene>
<keyword evidence="8" id="KW-0636">Prenylation</keyword>
<name>A0A8J5MQ58_HOMAM</name>
<keyword evidence="4" id="KW-0488">Methylation</keyword>
<keyword evidence="3" id="KW-1003">Cell membrane</keyword>
<dbReference type="AlphaFoldDB" id="A0A8J5MQ58"/>
<organism evidence="10 11">
    <name type="scientific">Homarus americanus</name>
    <name type="common">American lobster</name>
    <dbReference type="NCBI Taxonomy" id="6706"/>
    <lineage>
        <taxon>Eukaryota</taxon>
        <taxon>Metazoa</taxon>
        <taxon>Ecdysozoa</taxon>
        <taxon>Arthropoda</taxon>
        <taxon>Crustacea</taxon>
        <taxon>Multicrustacea</taxon>
        <taxon>Malacostraca</taxon>
        <taxon>Eumalacostraca</taxon>
        <taxon>Eucarida</taxon>
        <taxon>Decapoda</taxon>
        <taxon>Pleocyemata</taxon>
        <taxon>Astacidea</taxon>
        <taxon>Nephropoidea</taxon>
        <taxon>Nephropidae</taxon>
        <taxon>Homarus</taxon>
    </lineage>
</organism>
<dbReference type="EMBL" id="JAHLQT010033114">
    <property type="protein sequence ID" value="KAG7159412.1"/>
    <property type="molecule type" value="Genomic_DNA"/>
</dbReference>
<dbReference type="GO" id="GO:0007186">
    <property type="term" value="P:G protein-coupled receptor signaling pathway"/>
    <property type="evidence" value="ECO:0007669"/>
    <property type="project" value="InterPro"/>
</dbReference>
<proteinExistence type="inferred from homology"/>
<dbReference type="Pfam" id="PF00631">
    <property type="entry name" value="G-gamma"/>
    <property type="match status" value="1"/>
</dbReference>
<reference evidence="10" key="1">
    <citation type="journal article" date="2021" name="Sci. Adv.">
        <title>The American lobster genome reveals insights on longevity, neural, and immune adaptations.</title>
        <authorList>
            <person name="Polinski J.M."/>
            <person name="Zimin A.V."/>
            <person name="Clark K.F."/>
            <person name="Kohn A.B."/>
            <person name="Sadowski N."/>
            <person name="Timp W."/>
            <person name="Ptitsyn A."/>
            <person name="Khanna P."/>
            <person name="Romanova D.Y."/>
            <person name="Williams P."/>
            <person name="Greenwood S.J."/>
            <person name="Moroz L.L."/>
            <person name="Walt D.R."/>
            <person name="Bodnar A.G."/>
        </authorList>
    </citation>
    <scope>NUCLEOTIDE SEQUENCE</scope>
    <source>
        <strain evidence="10">GMGI-L3</strain>
    </source>
</reference>
<evidence type="ECO:0000259" key="9">
    <source>
        <dbReference type="PROSITE" id="PS50058"/>
    </source>
</evidence>
<keyword evidence="6" id="KW-0807">Transducer</keyword>
<keyword evidence="5" id="KW-0472">Membrane</keyword>
<evidence type="ECO:0000256" key="5">
    <source>
        <dbReference type="ARBA" id="ARBA00023136"/>
    </source>
</evidence>
<protein>
    <submittedName>
        <fullName evidence="10">Guanine nucleotide-binding protein subunit gamma-1-like 1</fullName>
    </submittedName>
</protein>
<dbReference type="PANTHER" id="PTHR13809">
    <property type="entry name" value="GUANINE NUCLEOTIDE-BINDING PROTEIN GAMMA SUBUNIT"/>
    <property type="match status" value="1"/>
</dbReference>
<dbReference type="FunFam" id="4.10.260.10:FF:000001">
    <property type="entry name" value="Guanine nucleotide-binding protein subunit gamma"/>
    <property type="match status" value="1"/>
</dbReference>
<evidence type="ECO:0000256" key="1">
    <source>
        <dbReference type="ARBA" id="ARBA00004342"/>
    </source>
</evidence>
<dbReference type="SUPFAM" id="SSF48670">
    <property type="entry name" value="Transducin (heterotrimeric G protein), gamma chain"/>
    <property type="match status" value="1"/>
</dbReference>
<comment type="caution">
    <text evidence="10">The sequence shown here is derived from an EMBL/GenBank/DDBJ whole genome shotgun (WGS) entry which is preliminary data.</text>
</comment>
<comment type="subcellular location">
    <subcellularLocation>
        <location evidence="1">Cell membrane</location>
        <topology evidence="1">Lipid-anchor</topology>
        <orientation evidence="1">Cytoplasmic side</orientation>
    </subcellularLocation>
</comment>
<feature type="domain" description="G protein gamma" evidence="9">
    <location>
        <begin position="1"/>
        <end position="66"/>
    </location>
</feature>
<dbReference type="InterPro" id="IPR036284">
    <property type="entry name" value="GGL_sf"/>
</dbReference>
<evidence type="ECO:0000256" key="8">
    <source>
        <dbReference type="ARBA" id="ARBA00023289"/>
    </source>
</evidence>
<comment type="similarity">
    <text evidence="2">Belongs to the G protein gamma family.</text>
</comment>
<dbReference type="GO" id="GO:0031681">
    <property type="term" value="F:G-protein beta-subunit binding"/>
    <property type="evidence" value="ECO:0007669"/>
    <property type="project" value="InterPro"/>
</dbReference>
<dbReference type="PROSITE" id="PS50058">
    <property type="entry name" value="G_PROTEIN_GAMMA"/>
    <property type="match status" value="1"/>
</dbReference>
<evidence type="ECO:0000313" key="11">
    <source>
        <dbReference type="Proteomes" id="UP000747542"/>
    </source>
</evidence>
<evidence type="ECO:0000313" key="10">
    <source>
        <dbReference type="EMBL" id="KAG7159412.1"/>
    </source>
</evidence>
<keyword evidence="11" id="KW-1185">Reference proteome</keyword>
<evidence type="ECO:0000256" key="7">
    <source>
        <dbReference type="ARBA" id="ARBA00023288"/>
    </source>
</evidence>
<evidence type="ECO:0000256" key="6">
    <source>
        <dbReference type="ARBA" id="ARBA00023224"/>
    </source>
</evidence>
<dbReference type="Gene3D" id="4.10.260.10">
    <property type="entry name" value="Transducin (heterotrimeric G protein), gamma chain"/>
    <property type="match status" value="1"/>
</dbReference>
<accession>A0A8J5MQ58</accession>
<evidence type="ECO:0000256" key="4">
    <source>
        <dbReference type="ARBA" id="ARBA00022481"/>
    </source>
</evidence>
<evidence type="ECO:0000256" key="2">
    <source>
        <dbReference type="ARBA" id="ARBA00007431"/>
    </source>
</evidence>